<feature type="region of interest" description="Disordered" evidence="1">
    <location>
        <begin position="38"/>
        <end position="57"/>
    </location>
</feature>
<evidence type="ECO:0000313" key="3">
    <source>
        <dbReference type="EMBL" id="TNN48965.1"/>
    </source>
</evidence>
<organism evidence="3 4">
    <name type="scientific">Liparis tanakae</name>
    <name type="common">Tanaka's snailfish</name>
    <dbReference type="NCBI Taxonomy" id="230148"/>
    <lineage>
        <taxon>Eukaryota</taxon>
        <taxon>Metazoa</taxon>
        <taxon>Chordata</taxon>
        <taxon>Craniata</taxon>
        <taxon>Vertebrata</taxon>
        <taxon>Euteleostomi</taxon>
        <taxon>Actinopterygii</taxon>
        <taxon>Neopterygii</taxon>
        <taxon>Teleostei</taxon>
        <taxon>Neoteleostei</taxon>
        <taxon>Acanthomorphata</taxon>
        <taxon>Eupercaria</taxon>
        <taxon>Perciformes</taxon>
        <taxon>Cottioidei</taxon>
        <taxon>Cottales</taxon>
        <taxon>Liparidae</taxon>
        <taxon>Liparis</taxon>
    </lineage>
</organism>
<reference evidence="3 4" key="1">
    <citation type="submission" date="2019-03" db="EMBL/GenBank/DDBJ databases">
        <title>First draft genome of Liparis tanakae, snailfish: a comprehensive survey of snailfish specific genes.</title>
        <authorList>
            <person name="Kim W."/>
            <person name="Song I."/>
            <person name="Jeong J.-H."/>
            <person name="Kim D."/>
            <person name="Kim S."/>
            <person name="Ryu S."/>
            <person name="Song J.Y."/>
            <person name="Lee S.K."/>
        </authorList>
    </citation>
    <scope>NUCLEOTIDE SEQUENCE [LARGE SCALE GENOMIC DNA]</scope>
    <source>
        <tissue evidence="3">Muscle</tissue>
    </source>
</reference>
<dbReference type="AlphaFoldDB" id="A0A4Z2G767"/>
<accession>A0A4Z2G767</accession>
<name>A0A4Z2G767_9TELE</name>
<feature type="signal peptide" evidence="2">
    <location>
        <begin position="1"/>
        <end position="27"/>
    </location>
</feature>
<dbReference type="EMBL" id="SRLO01000675">
    <property type="protein sequence ID" value="TNN48965.1"/>
    <property type="molecule type" value="Genomic_DNA"/>
</dbReference>
<feature type="compositionally biased region" description="Pro residues" evidence="1">
    <location>
        <begin position="47"/>
        <end position="56"/>
    </location>
</feature>
<evidence type="ECO:0000256" key="1">
    <source>
        <dbReference type="SAM" id="MobiDB-lite"/>
    </source>
</evidence>
<dbReference type="Proteomes" id="UP000314294">
    <property type="component" value="Unassembled WGS sequence"/>
</dbReference>
<proteinExistence type="predicted"/>
<evidence type="ECO:0000313" key="4">
    <source>
        <dbReference type="Proteomes" id="UP000314294"/>
    </source>
</evidence>
<sequence>MTFVGPIAVIIVLYMRVFVAAVSQARAMRSHIASVTLQGPSGYQPKPSSPRRPPSPGNLCRSCRAFPVSGWSPSRFPLTLCSHRCSCRGFPVSRWSPCSPLHPAVPADPGSPCPFNIPVVACSLCPFPSLSDAVPSVPSPSLPVPVQRQTC</sequence>
<gene>
    <name evidence="3" type="ORF">EYF80_040855</name>
</gene>
<protein>
    <submittedName>
        <fullName evidence="3">Uncharacterized protein</fullName>
    </submittedName>
</protein>
<feature type="chain" id="PRO_5021348477" evidence="2">
    <location>
        <begin position="28"/>
        <end position="151"/>
    </location>
</feature>
<comment type="caution">
    <text evidence="3">The sequence shown here is derived from an EMBL/GenBank/DDBJ whole genome shotgun (WGS) entry which is preliminary data.</text>
</comment>
<keyword evidence="2" id="KW-0732">Signal</keyword>
<evidence type="ECO:0000256" key="2">
    <source>
        <dbReference type="SAM" id="SignalP"/>
    </source>
</evidence>
<keyword evidence="4" id="KW-1185">Reference proteome</keyword>